<reference evidence="2 3" key="1">
    <citation type="submission" date="2023-08" db="EMBL/GenBank/DDBJ databases">
        <title>The whole genome sequence of Lysobacter yananisis.</title>
        <authorList>
            <person name="Sun H."/>
        </authorList>
    </citation>
    <scope>NUCLEOTIDE SEQUENCE [LARGE SCALE GENOMIC DNA]</scope>
    <source>
        <strain evidence="2 3">SNNU513</strain>
    </source>
</reference>
<evidence type="ECO:0000313" key="2">
    <source>
        <dbReference type="EMBL" id="WMT01463.1"/>
    </source>
</evidence>
<keyword evidence="1" id="KW-0732">Signal</keyword>
<organism evidence="2 3">
    <name type="scientific">Lysobacter yananisis</name>
    <dbReference type="NCBI Taxonomy" id="1003114"/>
    <lineage>
        <taxon>Bacteria</taxon>
        <taxon>Pseudomonadati</taxon>
        <taxon>Pseudomonadota</taxon>
        <taxon>Gammaproteobacteria</taxon>
        <taxon>Lysobacterales</taxon>
        <taxon>Lysobacteraceae</taxon>
        <taxon>Lysobacter</taxon>
    </lineage>
</organism>
<feature type="signal peptide" evidence="1">
    <location>
        <begin position="1"/>
        <end position="24"/>
    </location>
</feature>
<accession>A0ABY9P375</accession>
<dbReference type="Gene3D" id="2.30.30.40">
    <property type="entry name" value="SH3 Domains"/>
    <property type="match status" value="1"/>
</dbReference>
<name>A0ABY9P375_9GAMM</name>
<feature type="chain" id="PRO_5046802074" description="Integron" evidence="1">
    <location>
        <begin position="25"/>
        <end position="136"/>
    </location>
</feature>
<dbReference type="RefSeq" id="WP_309150885.1">
    <property type="nucleotide sequence ID" value="NZ_CP133568.1"/>
</dbReference>
<proteinExistence type="predicted"/>
<dbReference type="EMBL" id="CP133568">
    <property type="protein sequence ID" value="WMT01463.1"/>
    <property type="molecule type" value="Genomic_DNA"/>
</dbReference>
<evidence type="ECO:0000256" key="1">
    <source>
        <dbReference type="SAM" id="SignalP"/>
    </source>
</evidence>
<evidence type="ECO:0000313" key="3">
    <source>
        <dbReference type="Proteomes" id="UP001229313"/>
    </source>
</evidence>
<sequence>MKPNISALIALLLTLALAANSTVAAPPRAAPVVVGGNEVLDACGSQGRVHGLKAGGDGFLAVRDGPGAAYAMTDKLGEDLWVMMCDQRGDWIAVVYSEDGRLGRCGVGSPIAERQPYRGPCKSGWVHGRWIELMAG</sequence>
<protein>
    <recommendedName>
        <fullName evidence="4">Integron</fullName>
    </recommendedName>
</protein>
<dbReference type="Proteomes" id="UP001229313">
    <property type="component" value="Chromosome"/>
</dbReference>
<keyword evidence="3" id="KW-1185">Reference proteome</keyword>
<evidence type="ECO:0008006" key="4">
    <source>
        <dbReference type="Google" id="ProtNLM"/>
    </source>
</evidence>
<gene>
    <name evidence="2" type="ORF">RDV84_15895</name>
</gene>